<dbReference type="Proteomes" id="UP001382935">
    <property type="component" value="Chromosome"/>
</dbReference>
<accession>A0ABZ2FY60</accession>
<dbReference type="EMBL" id="CP145607">
    <property type="protein sequence ID" value="WWM69164.1"/>
    <property type="molecule type" value="Genomic_DNA"/>
</dbReference>
<sequence>MTDDPNFYAWLDGELPDPQASAMAARVAADPELAAFAGQHRALSNRLSAAFAPVLAAPVPDRLQTAAEPRTAEVIDFAARARRRQWSVVGLAAAASLALGLLIGTNVPREGGPFRSTGGQLAAAGSLDAALDRQLAAAGEQNGVRIGLSFKDREGRYCRTFAAEAQNGLACRRGENWAIEGLVRSGFTQGDYRMASGQDPALSALIDSRIAGEAFDPAAEAQAVTKQWED</sequence>
<keyword evidence="1" id="KW-0812">Transmembrane</keyword>
<proteinExistence type="predicted"/>
<reference evidence="2 3" key="1">
    <citation type="submission" date="2024-02" db="EMBL/GenBank/DDBJ databases">
        <title>Full genome sequence of Sphingomonas kaistensis.</title>
        <authorList>
            <person name="Poletto B.L."/>
            <person name="Silva G."/>
            <person name="Galante D."/>
            <person name="Campos K.R."/>
            <person name="Santos M.B.N."/>
            <person name="Sacchi C.T."/>
        </authorList>
    </citation>
    <scope>NUCLEOTIDE SEQUENCE [LARGE SCALE GENOMIC DNA]</scope>
    <source>
        <strain evidence="2 3">MA4R</strain>
    </source>
</reference>
<gene>
    <name evidence="2" type="ORF">V6R86_00210</name>
</gene>
<keyword evidence="1" id="KW-1133">Transmembrane helix</keyword>
<evidence type="ECO:0000313" key="3">
    <source>
        <dbReference type="Proteomes" id="UP001382935"/>
    </source>
</evidence>
<keyword evidence="1" id="KW-0472">Membrane</keyword>
<protein>
    <submittedName>
        <fullName evidence="2">Anti-sigma factor</fullName>
    </submittedName>
</protein>
<evidence type="ECO:0000256" key="1">
    <source>
        <dbReference type="SAM" id="Phobius"/>
    </source>
</evidence>
<dbReference type="RefSeq" id="WP_338501069.1">
    <property type="nucleotide sequence ID" value="NZ_CP145607.1"/>
</dbReference>
<name>A0ABZ2FY60_9SPHN</name>
<organism evidence="2 3">
    <name type="scientific">Sphingomonas kaistensis</name>
    <dbReference type="NCBI Taxonomy" id="298708"/>
    <lineage>
        <taxon>Bacteria</taxon>
        <taxon>Pseudomonadati</taxon>
        <taxon>Pseudomonadota</taxon>
        <taxon>Alphaproteobacteria</taxon>
        <taxon>Sphingomonadales</taxon>
        <taxon>Sphingomonadaceae</taxon>
        <taxon>Sphingomonas</taxon>
    </lineage>
</organism>
<feature type="transmembrane region" description="Helical" evidence="1">
    <location>
        <begin position="86"/>
        <end position="107"/>
    </location>
</feature>
<keyword evidence="3" id="KW-1185">Reference proteome</keyword>
<evidence type="ECO:0000313" key="2">
    <source>
        <dbReference type="EMBL" id="WWM69164.1"/>
    </source>
</evidence>